<dbReference type="CDD" id="cd05243">
    <property type="entry name" value="SDR_a5"/>
    <property type="match status" value="1"/>
</dbReference>
<evidence type="ECO:0000313" key="3">
    <source>
        <dbReference type="Proteomes" id="UP000010164"/>
    </source>
</evidence>
<comment type="caution">
    <text evidence="2">The sequence shown here is derived from an EMBL/GenBank/DDBJ whole genome shotgun (WGS) entry which is preliminary data.</text>
</comment>
<dbReference type="Pfam" id="PF13460">
    <property type="entry name" value="NAD_binding_10"/>
    <property type="match status" value="1"/>
</dbReference>
<protein>
    <recommendedName>
        <fullName evidence="1">NAD(P)-binding domain-containing protein</fullName>
    </recommendedName>
</protein>
<sequence length="212" mass="23057">MNVLIAGANGKIGRRLIPHLVAEGMTVRAMVRDAAQGESLRELGAHDVVVADLEGDCRQALAGQDAVVFTAGSGPHTGPEKTVDVDQNGAISLVDQAREEGVKRFVMVSSMRADDPDSGPEKMRHYFVAKQNADNHLRDSGLDYTIVRPGRLTEEPPLDKVKLAKRLDDFGDISREDVARVLAVSLQVDTVNREFDVIKGETPVHDALKQLL</sequence>
<dbReference type="InterPro" id="IPR036291">
    <property type="entry name" value="NAD(P)-bd_dom_sf"/>
</dbReference>
<dbReference type="OrthoDB" id="9803892at2"/>
<dbReference type="STRING" id="1177179.A11A3_01962"/>
<dbReference type="SUPFAM" id="SSF51735">
    <property type="entry name" value="NAD(P)-binding Rossmann-fold domains"/>
    <property type="match status" value="1"/>
</dbReference>
<organism evidence="2 3">
    <name type="scientific">Alcanivorax hongdengensis A-11-3</name>
    <dbReference type="NCBI Taxonomy" id="1177179"/>
    <lineage>
        <taxon>Bacteria</taxon>
        <taxon>Pseudomonadati</taxon>
        <taxon>Pseudomonadota</taxon>
        <taxon>Gammaproteobacteria</taxon>
        <taxon>Oceanospirillales</taxon>
        <taxon>Alcanivoracaceae</taxon>
        <taxon>Alcanivorax</taxon>
    </lineage>
</organism>
<dbReference type="RefSeq" id="WP_008927581.1">
    <property type="nucleotide sequence ID" value="NZ_AMRJ01000002.1"/>
</dbReference>
<dbReference type="PATRIC" id="fig|1177179.3.peg.386"/>
<feature type="domain" description="NAD(P)-binding" evidence="1">
    <location>
        <begin position="7"/>
        <end position="186"/>
    </location>
</feature>
<reference evidence="2 3" key="1">
    <citation type="journal article" date="2012" name="J. Bacteriol.">
        <title>Genome Sequence of the Alkane-Degrading Bacterium Alcanivorax hongdengensis Type Strain A-11-3.</title>
        <authorList>
            <person name="Lai Q."/>
            <person name="Shao Z."/>
        </authorList>
    </citation>
    <scope>NUCLEOTIDE SEQUENCE [LARGE SCALE GENOMIC DNA]</scope>
    <source>
        <strain evidence="2 3">A-11-3</strain>
    </source>
</reference>
<dbReference type="InterPro" id="IPR016040">
    <property type="entry name" value="NAD(P)-bd_dom"/>
</dbReference>
<dbReference type="AlphaFoldDB" id="L0WHH7"/>
<dbReference type="PANTHER" id="PTHR15020">
    <property type="entry name" value="FLAVIN REDUCTASE-RELATED"/>
    <property type="match status" value="1"/>
</dbReference>
<dbReference type="PANTHER" id="PTHR15020:SF50">
    <property type="entry name" value="UPF0659 PROTEIN YMR090W"/>
    <property type="match status" value="1"/>
</dbReference>
<name>L0WHH7_9GAMM</name>
<dbReference type="EMBL" id="AMRJ01000002">
    <property type="protein sequence ID" value="EKF75597.1"/>
    <property type="molecule type" value="Genomic_DNA"/>
</dbReference>
<gene>
    <name evidence="2" type="ORF">A11A3_01962</name>
</gene>
<evidence type="ECO:0000259" key="1">
    <source>
        <dbReference type="Pfam" id="PF13460"/>
    </source>
</evidence>
<accession>L0WHH7</accession>
<dbReference type="Gene3D" id="3.40.50.720">
    <property type="entry name" value="NAD(P)-binding Rossmann-like Domain"/>
    <property type="match status" value="1"/>
</dbReference>
<dbReference type="Proteomes" id="UP000010164">
    <property type="component" value="Unassembled WGS sequence"/>
</dbReference>
<keyword evidence="3" id="KW-1185">Reference proteome</keyword>
<evidence type="ECO:0000313" key="2">
    <source>
        <dbReference type="EMBL" id="EKF75597.1"/>
    </source>
</evidence>
<dbReference type="eggNOG" id="COG0702">
    <property type="taxonomic scope" value="Bacteria"/>
</dbReference>
<proteinExistence type="predicted"/>